<reference evidence="3" key="1">
    <citation type="submission" date="2021-06" db="EMBL/GenBank/DDBJ databases">
        <authorList>
            <person name="Criscuolo A."/>
        </authorList>
    </citation>
    <scope>NUCLEOTIDE SEQUENCE</scope>
    <source>
        <strain evidence="3">CIP111600</strain>
    </source>
</reference>
<keyword evidence="1" id="KW-0238">DNA-binding</keyword>
<organism evidence="3 4">
    <name type="scientific">Paenibacillus solanacearum</name>
    <dbReference type="NCBI Taxonomy" id="2048548"/>
    <lineage>
        <taxon>Bacteria</taxon>
        <taxon>Bacillati</taxon>
        <taxon>Bacillota</taxon>
        <taxon>Bacilli</taxon>
        <taxon>Bacillales</taxon>
        <taxon>Paenibacillaceae</taxon>
        <taxon>Paenibacillus</taxon>
    </lineage>
</organism>
<dbReference type="RefSeq" id="WP_218090186.1">
    <property type="nucleotide sequence ID" value="NZ_CAJVAS010000001.1"/>
</dbReference>
<dbReference type="PROSITE" id="PS01124">
    <property type="entry name" value="HTH_ARAC_FAMILY_2"/>
    <property type="match status" value="1"/>
</dbReference>
<feature type="domain" description="HTH araC/xylS-type" evidence="2">
    <location>
        <begin position="193"/>
        <end position="291"/>
    </location>
</feature>
<dbReference type="PANTHER" id="PTHR43280">
    <property type="entry name" value="ARAC-FAMILY TRANSCRIPTIONAL REGULATOR"/>
    <property type="match status" value="1"/>
</dbReference>
<sequence length="298" mass="34849">MDLYKKSYFLECEEFPFSVVPFSNMPDRPSKPHTHDFIELVYVVDGCGEHVYKGHAYPISAGDIFVIPPFIEHDYRVTGSKPLDICNVLFLPSLLTSELQTLSSVTPFVNFFYVEPFLRHNADFQSHMKLTPLEGQEVKRRLDRIAAEFNQKALGYRISIKALLIELLVWLSRCYEERSVAPMSHPSESKAIRQLCEYLDQHYDQQINLEQVCRMCGMSQTSFTAKFKQTVGKTFIEYRNEIRIHASLKWLRETDDKIIHVAERVGIQDLSYYNKLFKHYLGLTPREYRVKYRLPSGK</sequence>
<dbReference type="SMART" id="SM00342">
    <property type="entry name" value="HTH_ARAC"/>
    <property type="match status" value="1"/>
</dbReference>
<evidence type="ECO:0000313" key="3">
    <source>
        <dbReference type="EMBL" id="CAG7600221.1"/>
    </source>
</evidence>
<dbReference type="Proteomes" id="UP000693672">
    <property type="component" value="Unassembled WGS sequence"/>
</dbReference>
<dbReference type="AlphaFoldDB" id="A0A916JSP8"/>
<gene>
    <name evidence="3" type="primary">rhaR_10</name>
    <name evidence="3" type="ORF">PAESOLCIP111_00376</name>
</gene>
<dbReference type="GO" id="GO:0043565">
    <property type="term" value="F:sequence-specific DNA binding"/>
    <property type="evidence" value="ECO:0007669"/>
    <property type="project" value="InterPro"/>
</dbReference>
<dbReference type="Pfam" id="PF02311">
    <property type="entry name" value="AraC_binding"/>
    <property type="match status" value="1"/>
</dbReference>
<dbReference type="EMBL" id="CAJVAS010000001">
    <property type="protein sequence ID" value="CAG7600221.1"/>
    <property type="molecule type" value="Genomic_DNA"/>
</dbReference>
<evidence type="ECO:0000313" key="4">
    <source>
        <dbReference type="Proteomes" id="UP000693672"/>
    </source>
</evidence>
<dbReference type="PANTHER" id="PTHR43280:SF28">
    <property type="entry name" value="HTH-TYPE TRANSCRIPTIONAL ACTIVATOR RHAS"/>
    <property type="match status" value="1"/>
</dbReference>
<name>A0A916JSP8_9BACL</name>
<comment type="caution">
    <text evidence="3">The sequence shown here is derived from an EMBL/GenBank/DDBJ whole genome shotgun (WGS) entry which is preliminary data.</text>
</comment>
<evidence type="ECO:0000259" key="2">
    <source>
        <dbReference type="PROSITE" id="PS01124"/>
    </source>
</evidence>
<evidence type="ECO:0000256" key="1">
    <source>
        <dbReference type="ARBA" id="ARBA00023125"/>
    </source>
</evidence>
<accession>A0A916JSP8</accession>
<dbReference type="InterPro" id="IPR018060">
    <property type="entry name" value="HTH_AraC"/>
</dbReference>
<dbReference type="GO" id="GO:0003700">
    <property type="term" value="F:DNA-binding transcription factor activity"/>
    <property type="evidence" value="ECO:0007669"/>
    <property type="project" value="InterPro"/>
</dbReference>
<dbReference type="Pfam" id="PF12833">
    <property type="entry name" value="HTH_18"/>
    <property type="match status" value="1"/>
</dbReference>
<dbReference type="InterPro" id="IPR003313">
    <property type="entry name" value="AraC-bd"/>
</dbReference>
<proteinExistence type="predicted"/>
<protein>
    <submittedName>
        <fullName evidence="3">HTH-type transcriptional activator RhaR</fullName>
    </submittedName>
</protein>
<keyword evidence="4" id="KW-1185">Reference proteome</keyword>